<dbReference type="PANTHER" id="PTHR30273:SF2">
    <property type="entry name" value="PROTEIN FECR"/>
    <property type="match status" value="1"/>
</dbReference>
<keyword evidence="1" id="KW-0472">Membrane</keyword>
<feature type="domain" description="Protein FecR C-terminal" evidence="3">
    <location>
        <begin position="319"/>
        <end position="386"/>
    </location>
</feature>
<evidence type="ECO:0000313" key="4">
    <source>
        <dbReference type="EMBL" id="TDQ76367.1"/>
    </source>
</evidence>
<dbReference type="PANTHER" id="PTHR30273">
    <property type="entry name" value="PERIPLASMIC SIGNAL SENSOR AND SIGMA FACTOR ACTIVATOR FECR-RELATED"/>
    <property type="match status" value="1"/>
</dbReference>
<keyword evidence="1" id="KW-1133">Transmembrane helix</keyword>
<comment type="caution">
    <text evidence="4">The sequence shown here is derived from an EMBL/GenBank/DDBJ whole genome shotgun (WGS) entry which is preliminary data.</text>
</comment>
<evidence type="ECO:0000259" key="3">
    <source>
        <dbReference type="Pfam" id="PF16344"/>
    </source>
</evidence>
<dbReference type="RefSeq" id="WP_133585192.1">
    <property type="nucleotide sequence ID" value="NZ_SNYV01000015.1"/>
</dbReference>
<evidence type="ECO:0000256" key="1">
    <source>
        <dbReference type="SAM" id="Phobius"/>
    </source>
</evidence>
<organism evidence="4 5">
    <name type="scientific">Sphingobacterium yanglingense</name>
    <dbReference type="NCBI Taxonomy" id="1437280"/>
    <lineage>
        <taxon>Bacteria</taxon>
        <taxon>Pseudomonadati</taxon>
        <taxon>Bacteroidota</taxon>
        <taxon>Sphingobacteriia</taxon>
        <taxon>Sphingobacteriales</taxon>
        <taxon>Sphingobacteriaceae</taxon>
        <taxon>Sphingobacterium</taxon>
    </lineage>
</organism>
<dbReference type="EMBL" id="SNYV01000015">
    <property type="protein sequence ID" value="TDQ76367.1"/>
    <property type="molecule type" value="Genomic_DNA"/>
</dbReference>
<evidence type="ECO:0000259" key="2">
    <source>
        <dbReference type="Pfam" id="PF04773"/>
    </source>
</evidence>
<evidence type="ECO:0000313" key="5">
    <source>
        <dbReference type="Proteomes" id="UP000295292"/>
    </source>
</evidence>
<dbReference type="AlphaFoldDB" id="A0A4R6WEF5"/>
<dbReference type="Pfam" id="PF16344">
    <property type="entry name" value="FecR_C"/>
    <property type="match status" value="1"/>
</dbReference>
<dbReference type="InterPro" id="IPR032508">
    <property type="entry name" value="FecR_C"/>
</dbReference>
<dbReference type="Proteomes" id="UP000295292">
    <property type="component" value="Unassembled WGS sequence"/>
</dbReference>
<keyword evidence="1" id="KW-0812">Transmembrane</keyword>
<gene>
    <name evidence="4" type="ORF">CLV99_2954</name>
</gene>
<feature type="domain" description="FecR protein" evidence="2">
    <location>
        <begin position="179"/>
        <end position="279"/>
    </location>
</feature>
<dbReference type="Pfam" id="PF04773">
    <property type="entry name" value="FecR"/>
    <property type="match status" value="1"/>
</dbReference>
<protein>
    <submittedName>
        <fullName evidence="4">FecR family protein</fullName>
    </submittedName>
</protein>
<feature type="transmembrane region" description="Helical" evidence="1">
    <location>
        <begin position="85"/>
        <end position="105"/>
    </location>
</feature>
<sequence length="388" mass="43824">MDRDRIEYLWICYINQTCSKAEKREFFQLMNEESTAEVVRGLLGRSFEEERDEVALKPALRGQILFGIIEQPEEVLVEPSKRVRFYWGAIAASILLVASFSLYWFSLSSQQEHMEQSETSERQIYSKGNVATLSLDDGTLINLDDHHGGIKVQTSGIAYENGESIADVGESGATIKWQTITVPQGGYYQIELEDGTKVWLNASSSLRFPSSFKGTTERIVELNGEAYFDVSKRNQHNIAKPFIVRSEGHDVEVLGTQFNVEAYKGQSSYRTTLVEGKVKIKKNGVQRILTPGQQATVGDAIQVRSVDVQEYVAWKAGDFYLQGKHLGSLIPILERWYGVQIECTEEATIERVTLQVSRNKPLNAMLKILQESIGVNYRIQGNKVYITK</sequence>
<dbReference type="GO" id="GO:0016989">
    <property type="term" value="F:sigma factor antagonist activity"/>
    <property type="evidence" value="ECO:0007669"/>
    <property type="project" value="TreeGrafter"/>
</dbReference>
<dbReference type="OrthoDB" id="649666at2"/>
<proteinExistence type="predicted"/>
<dbReference type="InterPro" id="IPR006860">
    <property type="entry name" value="FecR"/>
</dbReference>
<accession>A0A4R6WEF5</accession>
<dbReference type="InterPro" id="IPR012373">
    <property type="entry name" value="Ferrdict_sens_TM"/>
</dbReference>
<dbReference type="Gene3D" id="2.60.120.1440">
    <property type="match status" value="1"/>
</dbReference>
<dbReference type="Gene3D" id="3.55.50.30">
    <property type="match status" value="1"/>
</dbReference>
<name>A0A4R6WEF5_9SPHI</name>
<reference evidence="4 5" key="1">
    <citation type="submission" date="2019-03" db="EMBL/GenBank/DDBJ databases">
        <title>Genomic Encyclopedia of Archaeal and Bacterial Type Strains, Phase II (KMG-II): from individual species to whole genera.</title>
        <authorList>
            <person name="Goeker M."/>
        </authorList>
    </citation>
    <scope>NUCLEOTIDE SEQUENCE [LARGE SCALE GENOMIC DNA]</scope>
    <source>
        <strain evidence="4 5">DSM 28353</strain>
    </source>
</reference>
<keyword evidence="5" id="KW-1185">Reference proteome</keyword>